<feature type="binding site" evidence="16">
    <location>
        <position position="468"/>
    </location>
    <ligand>
        <name>ATP</name>
        <dbReference type="ChEBI" id="CHEBI:30616"/>
    </ligand>
</feature>
<dbReference type="SMART" id="SM00220">
    <property type="entry name" value="S_TKc"/>
    <property type="match status" value="1"/>
</dbReference>
<dbReference type="PANTHER" id="PTHR27005">
    <property type="entry name" value="WALL-ASSOCIATED RECEPTOR KINASE-LIKE 21"/>
    <property type="match status" value="1"/>
</dbReference>
<comment type="catalytic activity">
    <reaction evidence="15">
        <text>L-threonyl-[protein] + ATP = O-phospho-L-threonyl-[protein] + ADP + H(+)</text>
        <dbReference type="Rhea" id="RHEA:46608"/>
        <dbReference type="Rhea" id="RHEA-COMP:11060"/>
        <dbReference type="Rhea" id="RHEA-COMP:11605"/>
        <dbReference type="ChEBI" id="CHEBI:15378"/>
        <dbReference type="ChEBI" id="CHEBI:30013"/>
        <dbReference type="ChEBI" id="CHEBI:30616"/>
        <dbReference type="ChEBI" id="CHEBI:61977"/>
        <dbReference type="ChEBI" id="CHEBI:456216"/>
    </reaction>
</comment>
<keyword evidence="4" id="KW-0808">Transferase</keyword>
<dbReference type="AlphaFoldDB" id="A0AAD8M0X2"/>
<dbReference type="GO" id="GO:0004674">
    <property type="term" value="F:protein serine/threonine kinase activity"/>
    <property type="evidence" value="ECO:0007669"/>
    <property type="project" value="UniProtKB-KW"/>
</dbReference>
<dbReference type="SMART" id="SM00179">
    <property type="entry name" value="EGF_CA"/>
    <property type="match status" value="1"/>
</dbReference>
<dbReference type="InterPro" id="IPR001245">
    <property type="entry name" value="Ser-Thr/Tyr_kinase_cat_dom"/>
</dbReference>
<dbReference type="GO" id="GO:0005509">
    <property type="term" value="F:calcium ion binding"/>
    <property type="evidence" value="ECO:0007669"/>
    <property type="project" value="InterPro"/>
</dbReference>
<dbReference type="FunFam" id="3.30.200.20:FF:000043">
    <property type="entry name" value="Wall-associated receptor kinase 2"/>
    <property type="match status" value="1"/>
</dbReference>
<dbReference type="SMART" id="SM00181">
    <property type="entry name" value="EGF"/>
    <property type="match status" value="2"/>
</dbReference>
<dbReference type="GO" id="GO:0007166">
    <property type="term" value="P:cell surface receptor signaling pathway"/>
    <property type="evidence" value="ECO:0007669"/>
    <property type="project" value="InterPro"/>
</dbReference>
<evidence type="ECO:0000256" key="12">
    <source>
        <dbReference type="ARBA" id="ARBA00023157"/>
    </source>
</evidence>
<comment type="subcellular location">
    <subcellularLocation>
        <location evidence="1">Membrane</location>
        <topology evidence="1">Single-pass type I membrane protein</topology>
    </subcellularLocation>
</comment>
<dbReference type="InterPro" id="IPR008271">
    <property type="entry name" value="Ser/Thr_kinase_AS"/>
</dbReference>
<dbReference type="SUPFAM" id="SSF56112">
    <property type="entry name" value="Protein kinase-like (PK-like)"/>
    <property type="match status" value="2"/>
</dbReference>
<feature type="transmembrane region" description="Helical" evidence="17">
    <location>
        <begin position="365"/>
        <end position="389"/>
    </location>
</feature>
<keyword evidence="20" id="KW-0675">Receptor</keyword>
<organism evidence="20 21">
    <name type="scientific">Heracleum sosnowskyi</name>
    <dbReference type="NCBI Taxonomy" id="360622"/>
    <lineage>
        <taxon>Eukaryota</taxon>
        <taxon>Viridiplantae</taxon>
        <taxon>Streptophyta</taxon>
        <taxon>Embryophyta</taxon>
        <taxon>Tracheophyta</taxon>
        <taxon>Spermatophyta</taxon>
        <taxon>Magnoliopsida</taxon>
        <taxon>eudicotyledons</taxon>
        <taxon>Gunneridae</taxon>
        <taxon>Pentapetalae</taxon>
        <taxon>asterids</taxon>
        <taxon>campanulids</taxon>
        <taxon>Apiales</taxon>
        <taxon>Apiaceae</taxon>
        <taxon>Apioideae</taxon>
        <taxon>apioid superclade</taxon>
        <taxon>Tordylieae</taxon>
        <taxon>Tordyliinae</taxon>
        <taxon>Heracleum</taxon>
    </lineage>
</organism>
<dbReference type="InterPro" id="IPR049883">
    <property type="entry name" value="NOTCH1_EGF-like"/>
</dbReference>
<protein>
    <submittedName>
        <fullName evidence="20">Wall-associated receptor kinase-like protein 16</fullName>
    </submittedName>
</protein>
<dbReference type="GO" id="GO:0005886">
    <property type="term" value="C:plasma membrane"/>
    <property type="evidence" value="ECO:0007669"/>
    <property type="project" value="TreeGrafter"/>
</dbReference>
<reference evidence="20" key="2">
    <citation type="submission" date="2023-05" db="EMBL/GenBank/DDBJ databases">
        <authorList>
            <person name="Schelkunov M.I."/>
        </authorList>
    </citation>
    <scope>NUCLEOTIDE SEQUENCE</scope>
    <source>
        <strain evidence="20">Hsosn_3</strain>
        <tissue evidence="20">Leaf</tissue>
    </source>
</reference>
<accession>A0AAD8M0X2</accession>
<evidence type="ECO:0000313" key="20">
    <source>
        <dbReference type="EMBL" id="KAK1355639.1"/>
    </source>
</evidence>
<dbReference type="PANTHER" id="PTHR27005:SF283">
    <property type="entry name" value="OS02G0633066 PROTEIN"/>
    <property type="match status" value="1"/>
</dbReference>
<evidence type="ECO:0000256" key="6">
    <source>
        <dbReference type="ARBA" id="ARBA00022729"/>
    </source>
</evidence>
<evidence type="ECO:0000256" key="1">
    <source>
        <dbReference type="ARBA" id="ARBA00004479"/>
    </source>
</evidence>
<evidence type="ECO:0000256" key="4">
    <source>
        <dbReference type="ARBA" id="ARBA00022679"/>
    </source>
</evidence>
<dbReference type="PROSITE" id="PS00107">
    <property type="entry name" value="PROTEIN_KINASE_ATP"/>
    <property type="match status" value="1"/>
</dbReference>
<evidence type="ECO:0000256" key="10">
    <source>
        <dbReference type="ARBA" id="ARBA00022989"/>
    </source>
</evidence>
<keyword evidence="9 16" id="KW-0067">ATP-binding</keyword>
<feature type="chain" id="PRO_5042265907" evidence="18">
    <location>
        <begin position="18"/>
        <end position="976"/>
    </location>
</feature>
<dbReference type="InterPro" id="IPR045274">
    <property type="entry name" value="WAK-like"/>
</dbReference>
<dbReference type="EMBL" id="JAUIZM010000011">
    <property type="protein sequence ID" value="KAK1355639.1"/>
    <property type="molecule type" value="Genomic_DNA"/>
</dbReference>
<evidence type="ECO:0000256" key="2">
    <source>
        <dbReference type="ARBA" id="ARBA00022527"/>
    </source>
</evidence>
<name>A0AAD8M0X2_9APIA</name>
<evidence type="ECO:0000256" key="9">
    <source>
        <dbReference type="ARBA" id="ARBA00022840"/>
    </source>
</evidence>
<dbReference type="Pfam" id="PF07714">
    <property type="entry name" value="PK_Tyr_Ser-Thr"/>
    <property type="match status" value="1"/>
</dbReference>
<evidence type="ECO:0000256" key="7">
    <source>
        <dbReference type="ARBA" id="ARBA00022741"/>
    </source>
</evidence>
<evidence type="ECO:0000256" key="16">
    <source>
        <dbReference type="PROSITE-ProRule" id="PRU10141"/>
    </source>
</evidence>
<dbReference type="InterPro" id="IPR000719">
    <property type="entry name" value="Prot_kinase_dom"/>
</dbReference>
<keyword evidence="10 17" id="KW-1133">Transmembrane helix</keyword>
<keyword evidence="7 16" id="KW-0547">Nucleotide-binding</keyword>
<dbReference type="Gene3D" id="1.10.510.10">
    <property type="entry name" value="Transferase(Phosphotransferase) domain 1"/>
    <property type="match status" value="2"/>
</dbReference>
<comment type="caution">
    <text evidence="20">The sequence shown here is derived from an EMBL/GenBank/DDBJ whole genome shotgun (WGS) entry which is preliminary data.</text>
</comment>
<dbReference type="Gene3D" id="2.10.25.10">
    <property type="entry name" value="Laminin"/>
    <property type="match status" value="1"/>
</dbReference>
<dbReference type="InterPro" id="IPR017441">
    <property type="entry name" value="Protein_kinase_ATP_BS"/>
</dbReference>
<dbReference type="Pfam" id="PF07645">
    <property type="entry name" value="EGF_CA"/>
    <property type="match status" value="1"/>
</dbReference>
<dbReference type="Proteomes" id="UP001237642">
    <property type="component" value="Unassembled WGS sequence"/>
</dbReference>
<evidence type="ECO:0000313" key="21">
    <source>
        <dbReference type="Proteomes" id="UP001237642"/>
    </source>
</evidence>
<gene>
    <name evidence="20" type="ORF">POM88_048895</name>
</gene>
<sequence>MYFFPFLLLVLLYFSWGLKQLESTALRFDKNDANHSILKAPVITLKQECDNKCGDLTIPYPFGINSKGLDCSINPSFSITCNNTTNPPKAFLMDGNVQVYDISNNELRISNFLAYRCYSQSGSLTNDHSTYLDLGDTTYMYSAANVFTVVGCDDYANIYNAPEGTLPKGCSTTCQNIYEVTENETCSGSGCCQVPINVMHYFRVYLHTYNNHTNVVDFNRCGYAFMGEKGKFTFRGESDLIDPTFWNRTLETVPIVLDWVIGNENCTEAAKNSNSPICYANSKCIHGTQYRGYKGYRCNCTEGYEGNPYLSPGCQDIDECEQRTHGCEQYCNNTPGSFNCFCGPGHYIDVRDGKTCIAKRSKSQLIYFALGTGLCCLTVVIGMNWLYCIMKQRKHSQLRDKFFEQNGGFLLRQQSISDGGTVESTKHFTYEELKKATNNFATDRIVGQGGYGIVYKGILPDQRIVAVKRSKVLDTSQIDQFINEVVILARVNHRNVVKLLGCCLECEVPLLVYEFISNGTLHHHVHSIDGGLSWLSLDNRLRVAAESCGALAYLHSAASMPIMHRDVKLANILLDDNCVAKISDFGASRLVPMDQTKVVTLVQGTLGYLDPEYFHTGELTEKSDVYSFGVVLAELLTGRKPICVENSLEEKNLATYFITSLKENRLFQVLDRRVVREGAMDQLEKAAQLVKRCLNLNGEERPTMKEVMMEIESLRKLSKHPWANQHANEETLSLKGQPEIQHSDLYEIQLSSHHSVLNDSQQYSLGIGFGCLSIIIGVNWLYCIIRKRKHSQLREKLFMQNGGLLLRQQTISEGGQLTDKSDVYSFGVVLAELLTGRKPICMANSPEERNLATYFVTSLKENRLYQILEPRILKEGSLDQLQKAAELVKRCLKLSGDKRPTMKEVAIEIENLRKFTKHPWANRHDNEETTSFIGQTELPYSDLYEIQQSSCHNVVNDSLQYSSSTISLLHPPSGPH</sequence>
<keyword evidence="21" id="KW-1185">Reference proteome</keyword>
<keyword evidence="11 17" id="KW-0472">Membrane</keyword>
<evidence type="ECO:0000256" key="15">
    <source>
        <dbReference type="ARBA" id="ARBA00047951"/>
    </source>
</evidence>
<evidence type="ECO:0000256" key="8">
    <source>
        <dbReference type="ARBA" id="ARBA00022777"/>
    </source>
</evidence>
<dbReference type="GO" id="GO:0005524">
    <property type="term" value="F:ATP binding"/>
    <property type="evidence" value="ECO:0007669"/>
    <property type="project" value="UniProtKB-UniRule"/>
</dbReference>
<dbReference type="Pfam" id="PF13947">
    <property type="entry name" value="GUB_WAK_bind"/>
    <property type="match status" value="1"/>
</dbReference>
<comment type="catalytic activity">
    <reaction evidence="14">
        <text>L-seryl-[protein] + ATP = O-phospho-L-seryl-[protein] + ADP + H(+)</text>
        <dbReference type="Rhea" id="RHEA:17989"/>
        <dbReference type="Rhea" id="RHEA-COMP:9863"/>
        <dbReference type="Rhea" id="RHEA-COMP:11604"/>
        <dbReference type="ChEBI" id="CHEBI:15378"/>
        <dbReference type="ChEBI" id="CHEBI:29999"/>
        <dbReference type="ChEBI" id="CHEBI:30616"/>
        <dbReference type="ChEBI" id="CHEBI:83421"/>
        <dbReference type="ChEBI" id="CHEBI:456216"/>
    </reaction>
</comment>
<keyword evidence="6 18" id="KW-0732">Signal</keyword>
<dbReference type="InterPro" id="IPR011009">
    <property type="entry name" value="Kinase-like_dom_sf"/>
</dbReference>
<keyword evidence="3" id="KW-0245">EGF-like domain</keyword>
<evidence type="ECO:0000256" key="5">
    <source>
        <dbReference type="ARBA" id="ARBA00022692"/>
    </source>
</evidence>
<keyword evidence="13" id="KW-0325">Glycoprotein</keyword>
<feature type="transmembrane region" description="Helical" evidence="17">
    <location>
        <begin position="763"/>
        <end position="782"/>
    </location>
</feature>
<dbReference type="PROSITE" id="PS01187">
    <property type="entry name" value="EGF_CA"/>
    <property type="match status" value="1"/>
</dbReference>
<dbReference type="PROSITE" id="PS00108">
    <property type="entry name" value="PROTEIN_KINASE_ST"/>
    <property type="match status" value="1"/>
</dbReference>
<proteinExistence type="predicted"/>
<dbReference type="Pfam" id="PF00069">
    <property type="entry name" value="Pkinase"/>
    <property type="match status" value="1"/>
</dbReference>
<feature type="signal peptide" evidence="18">
    <location>
        <begin position="1"/>
        <end position="17"/>
    </location>
</feature>
<keyword evidence="8 20" id="KW-0418">Kinase</keyword>
<dbReference type="InterPro" id="IPR018097">
    <property type="entry name" value="EGF_Ca-bd_CS"/>
</dbReference>
<dbReference type="SUPFAM" id="SSF57196">
    <property type="entry name" value="EGF/Laminin"/>
    <property type="match status" value="1"/>
</dbReference>
<dbReference type="FunFam" id="1.10.510.10:FF:000084">
    <property type="entry name" value="Wall-associated receptor kinase 2"/>
    <property type="match status" value="1"/>
</dbReference>
<dbReference type="GO" id="GO:0030247">
    <property type="term" value="F:polysaccharide binding"/>
    <property type="evidence" value="ECO:0007669"/>
    <property type="project" value="InterPro"/>
</dbReference>
<keyword evidence="2" id="KW-0723">Serine/threonine-protein kinase</keyword>
<evidence type="ECO:0000256" key="11">
    <source>
        <dbReference type="ARBA" id="ARBA00023136"/>
    </source>
</evidence>
<dbReference type="PROSITE" id="PS50011">
    <property type="entry name" value="PROTEIN_KINASE_DOM"/>
    <property type="match status" value="1"/>
</dbReference>
<feature type="domain" description="Protein kinase" evidence="19">
    <location>
        <begin position="440"/>
        <end position="723"/>
    </location>
</feature>
<keyword evidence="12" id="KW-1015">Disulfide bond</keyword>
<evidence type="ECO:0000256" key="18">
    <source>
        <dbReference type="SAM" id="SignalP"/>
    </source>
</evidence>
<evidence type="ECO:0000256" key="14">
    <source>
        <dbReference type="ARBA" id="ARBA00047558"/>
    </source>
</evidence>
<dbReference type="CDD" id="cd00054">
    <property type="entry name" value="EGF_CA"/>
    <property type="match status" value="1"/>
</dbReference>
<dbReference type="InterPro" id="IPR001881">
    <property type="entry name" value="EGF-like_Ca-bd_dom"/>
</dbReference>
<evidence type="ECO:0000256" key="13">
    <source>
        <dbReference type="ARBA" id="ARBA00023180"/>
    </source>
</evidence>
<evidence type="ECO:0000256" key="17">
    <source>
        <dbReference type="SAM" id="Phobius"/>
    </source>
</evidence>
<evidence type="ECO:0000256" key="3">
    <source>
        <dbReference type="ARBA" id="ARBA00022536"/>
    </source>
</evidence>
<dbReference type="InterPro" id="IPR025287">
    <property type="entry name" value="WAK_GUB"/>
</dbReference>
<keyword evidence="5 17" id="KW-0812">Transmembrane</keyword>
<dbReference type="InterPro" id="IPR000742">
    <property type="entry name" value="EGF"/>
</dbReference>
<dbReference type="Gene3D" id="3.30.200.20">
    <property type="entry name" value="Phosphorylase Kinase, domain 1"/>
    <property type="match status" value="1"/>
</dbReference>
<reference evidence="20" key="1">
    <citation type="submission" date="2023-02" db="EMBL/GenBank/DDBJ databases">
        <title>Genome of toxic invasive species Heracleum sosnowskyi carries increased number of genes despite the absence of recent whole-genome duplications.</title>
        <authorList>
            <person name="Schelkunov M."/>
            <person name="Shtratnikova V."/>
            <person name="Makarenko M."/>
            <person name="Klepikova A."/>
            <person name="Omelchenko D."/>
            <person name="Novikova G."/>
            <person name="Obukhova E."/>
            <person name="Bogdanov V."/>
            <person name="Penin A."/>
            <person name="Logacheva M."/>
        </authorList>
    </citation>
    <scope>NUCLEOTIDE SEQUENCE</scope>
    <source>
        <strain evidence="20">Hsosn_3</strain>
        <tissue evidence="20">Leaf</tissue>
    </source>
</reference>
<evidence type="ECO:0000259" key="19">
    <source>
        <dbReference type="PROSITE" id="PS50011"/>
    </source>
</evidence>